<feature type="compositionally biased region" description="Polar residues" evidence="8">
    <location>
        <begin position="439"/>
        <end position="475"/>
    </location>
</feature>
<keyword evidence="3" id="KW-0808">Transferase</keyword>
<feature type="region of interest" description="Disordered" evidence="8">
    <location>
        <begin position="519"/>
        <end position="559"/>
    </location>
</feature>
<dbReference type="SMART" id="SM00220">
    <property type="entry name" value="S_TKc"/>
    <property type="match status" value="1"/>
</dbReference>
<evidence type="ECO:0000256" key="4">
    <source>
        <dbReference type="ARBA" id="ARBA00022741"/>
    </source>
</evidence>
<proteinExistence type="inferred from homology"/>
<feature type="compositionally biased region" description="Polar residues" evidence="8">
    <location>
        <begin position="540"/>
        <end position="559"/>
    </location>
</feature>
<dbReference type="InterPro" id="IPR000719">
    <property type="entry name" value="Prot_kinase_dom"/>
</dbReference>
<name>A0A8J4WHP3_9TREM</name>
<feature type="compositionally biased region" description="Polar residues" evidence="8">
    <location>
        <begin position="405"/>
        <end position="423"/>
    </location>
</feature>
<gene>
    <name evidence="10" type="ORF">PHET_05916</name>
</gene>
<dbReference type="PROSITE" id="PS50011">
    <property type="entry name" value="PROTEIN_KINASE_DOM"/>
    <property type="match status" value="1"/>
</dbReference>
<comment type="caution">
    <text evidence="10">The sequence shown here is derived from an EMBL/GenBank/DDBJ whole genome shotgun (WGS) entry which is preliminary data.</text>
</comment>
<dbReference type="GO" id="GO:0004674">
    <property type="term" value="F:protein serine/threonine kinase activity"/>
    <property type="evidence" value="ECO:0007669"/>
    <property type="project" value="UniProtKB-KW"/>
</dbReference>
<sequence length="559" mass="62713">MSVPGKDVCVSSSRHGSVSKIPRLLRESTFRNSDGTTEDNTITMDAIHVPSGVTERITYRNLKAVGTGSFGVVYVATLMDDEESEVAIKKVLQDERYKNRELQILKEMRHTNIVALRYYFYSVSSSKPNETYLNLVQEFIPQTLSRLIKHYWRIRQVIPLALVKLYSFQLLRGLAYIHSRGVCHRDIKPQNLLINPEQGVLKICDFGSAKVLSPTEPNVSYICSRYYRAPELIFGATHYTVLIDMWSAGCVIGELLLGRPLFPGGSGVDQLVEIIKVLGTPTPEQVLEMNPNYSEFKFPILSGCPWEKLIRHRTNDSAFSVLRKLLVYSPKTRMTASNILADSFFAELIFPPPGHPPNATGHLPSGKPAPQFPTEFTESEMSYLPNDLVSRIRDCKNAVAEAIRRSSTSREPGSESTNDTGTPTYERVRKNERSDEPTSHSYSSHRPLSGTFSNNPASSRRSAGSNPTRTRSMMATSVVDMRSSSGSHSRRPARLAESTDFDSNTRVQLSRDYMASTTRLHQVNPHNPDNDHSPRKSRVRSGSSRQSFYSKSANRSTHD</sequence>
<dbReference type="PROSITE" id="PS00108">
    <property type="entry name" value="PROTEIN_KINASE_ST"/>
    <property type="match status" value="1"/>
</dbReference>
<dbReference type="Proteomes" id="UP000748531">
    <property type="component" value="Unassembled WGS sequence"/>
</dbReference>
<evidence type="ECO:0000256" key="5">
    <source>
        <dbReference type="ARBA" id="ARBA00022777"/>
    </source>
</evidence>
<dbReference type="PANTHER" id="PTHR24057:SF0">
    <property type="entry name" value="PROTEIN KINASE SHAGGY-RELATED"/>
    <property type="match status" value="1"/>
</dbReference>
<dbReference type="InterPro" id="IPR008271">
    <property type="entry name" value="Ser/Thr_kinase_AS"/>
</dbReference>
<feature type="region of interest" description="Disordered" evidence="8">
    <location>
        <begin position="403"/>
        <end position="505"/>
    </location>
</feature>
<dbReference type="GO" id="GO:0005524">
    <property type="term" value="F:ATP binding"/>
    <property type="evidence" value="ECO:0007669"/>
    <property type="project" value="UniProtKB-UniRule"/>
</dbReference>
<dbReference type="InterPro" id="IPR011009">
    <property type="entry name" value="Kinase-like_dom_sf"/>
</dbReference>
<protein>
    <submittedName>
        <fullName evidence="10">Glycogen synthase kinase</fullName>
    </submittedName>
</protein>
<feature type="compositionally biased region" description="Basic and acidic residues" evidence="8">
    <location>
        <begin position="426"/>
        <end position="438"/>
    </location>
</feature>
<evidence type="ECO:0000256" key="6">
    <source>
        <dbReference type="ARBA" id="ARBA00022840"/>
    </source>
</evidence>
<dbReference type="Pfam" id="PF00069">
    <property type="entry name" value="Pkinase"/>
    <property type="match status" value="1"/>
</dbReference>
<dbReference type="PROSITE" id="PS00107">
    <property type="entry name" value="PROTEIN_KINASE_ATP"/>
    <property type="match status" value="1"/>
</dbReference>
<organism evidence="10 11">
    <name type="scientific">Paragonimus heterotremus</name>
    <dbReference type="NCBI Taxonomy" id="100268"/>
    <lineage>
        <taxon>Eukaryota</taxon>
        <taxon>Metazoa</taxon>
        <taxon>Spiralia</taxon>
        <taxon>Lophotrochozoa</taxon>
        <taxon>Platyhelminthes</taxon>
        <taxon>Trematoda</taxon>
        <taxon>Digenea</taxon>
        <taxon>Plagiorchiida</taxon>
        <taxon>Troglotremata</taxon>
        <taxon>Troglotrematidae</taxon>
        <taxon>Paragonimus</taxon>
    </lineage>
</organism>
<dbReference type="Gene3D" id="1.10.510.10">
    <property type="entry name" value="Transferase(Phosphotransferase) domain 1"/>
    <property type="match status" value="1"/>
</dbReference>
<dbReference type="GO" id="GO:0005737">
    <property type="term" value="C:cytoplasm"/>
    <property type="evidence" value="ECO:0007669"/>
    <property type="project" value="TreeGrafter"/>
</dbReference>
<dbReference type="InterPro" id="IPR050591">
    <property type="entry name" value="GSK-3"/>
</dbReference>
<dbReference type="OrthoDB" id="272141at2759"/>
<keyword evidence="6 7" id="KW-0067">ATP-binding</keyword>
<evidence type="ECO:0000256" key="3">
    <source>
        <dbReference type="ARBA" id="ARBA00022679"/>
    </source>
</evidence>
<reference evidence="10" key="1">
    <citation type="submission" date="2019-05" db="EMBL/GenBank/DDBJ databases">
        <title>Annotation for the trematode Paragonimus heterotremus.</title>
        <authorList>
            <person name="Choi Y.-J."/>
        </authorList>
    </citation>
    <scope>NUCLEOTIDE SEQUENCE</scope>
    <source>
        <strain evidence="10">LC</strain>
    </source>
</reference>
<evidence type="ECO:0000256" key="2">
    <source>
        <dbReference type="ARBA" id="ARBA00022527"/>
    </source>
</evidence>
<keyword evidence="2" id="KW-0723">Serine/threonine-protein kinase</keyword>
<dbReference type="InterPro" id="IPR039192">
    <property type="entry name" value="STKc_GSK3"/>
</dbReference>
<feature type="binding site" evidence="7">
    <location>
        <position position="90"/>
    </location>
    <ligand>
        <name>ATP</name>
        <dbReference type="ChEBI" id="CHEBI:30616"/>
    </ligand>
</feature>
<dbReference type="PANTHER" id="PTHR24057">
    <property type="entry name" value="GLYCOGEN SYNTHASE KINASE-3 ALPHA"/>
    <property type="match status" value="1"/>
</dbReference>
<evidence type="ECO:0000313" key="11">
    <source>
        <dbReference type="Proteomes" id="UP000748531"/>
    </source>
</evidence>
<dbReference type="Gene3D" id="3.30.200.20">
    <property type="entry name" value="Phosphorylase Kinase, domain 1"/>
    <property type="match status" value="1"/>
</dbReference>
<evidence type="ECO:0000313" key="10">
    <source>
        <dbReference type="EMBL" id="KAF5400776.1"/>
    </source>
</evidence>
<dbReference type="SUPFAM" id="SSF56112">
    <property type="entry name" value="Protein kinase-like (PK-like)"/>
    <property type="match status" value="1"/>
</dbReference>
<dbReference type="CDD" id="cd14137">
    <property type="entry name" value="STKc_GSK3"/>
    <property type="match status" value="1"/>
</dbReference>
<dbReference type="GO" id="GO:0005634">
    <property type="term" value="C:nucleus"/>
    <property type="evidence" value="ECO:0007669"/>
    <property type="project" value="TreeGrafter"/>
</dbReference>
<accession>A0A8J4WHP3</accession>
<evidence type="ECO:0000256" key="8">
    <source>
        <dbReference type="SAM" id="MobiDB-lite"/>
    </source>
</evidence>
<dbReference type="GO" id="GO:0007165">
    <property type="term" value="P:signal transduction"/>
    <property type="evidence" value="ECO:0007669"/>
    <property type="project" value="TreeGrafter"/>
</dbReference>
<keyword evidence="11" id="KW-1185">Reference proteome</keyword>
<dbReference type="GO" id="GO:0030154">
    <property type="term" value="P:cell differentiation"/>
    <property type="evidence" value="ECO:0007669"/>
    <property type="project" value="TreeGrafter"/>
</dbReference>
<dbReference type="EMBL" id="LUCH01002923">
    <property type="protein sequence ID" value="KAF5400776.1"/>
    <property type="molecule type" value="Genomic_DNA"/>
</dbReference>
<dbReference type="AlphaFoldDB" id="A0A8J4WHP3"/>
<evidence type="ECO:0000256" key="7">
    <source>
        <dbReference type="PROSITE-ProRule" id="PRU10141"/>
    </source>
</evidence>
<comment type="similarity">
    <text evidence="1">Belongs to the protein kinase superfamily. CMGC Ser/Thr protein kinase family. GSK-3 subfamily.</text>
</comment>
<keyword evidence="5 10" id="KW-0418">Kinase</keyword>
<evidence type="ECO:0000259" key="9">
    <source>
        <dbReference type="PROSITE" id="PS50011"/>
    </source>
</evidence>
<keyword evidence="4 7" id="KW-0547">Nucleotide-binding</keyword>
<feature type="domain" description="Protein kinase" evidence="9">
    <location>
        <begin position="59"/>
        <end position="345"/>
    </location>
</feature>
<evidence type="ECO:0000256" key="1">
    <source>
        <dbReference type="ARBA" id="ARBA00005527"/>
    </source>
</evidence>
<dbReference type="FunFam" id="1.10.510.10:FF:000082">
    <property type="entry name" value="Shaggy-related protein kinase kappa"/>
    <property type="match status" value="1"/>
</dbReference>
<dbReference type="InterPro" id="IPR017441">
    <property type="entry name" value="Protein_kinase_ATP_BS"/>
</dbReference>